<keyword evidence="1" id="KW-0862">Zinc</keyword>
<dbReference type="GO" id="GO:0008270">
    <property type="term" value="F:zinc ion binding"/>
    <property type="evidence" value="ECO:0007669"/>
    <property type="project" value="UniProtKB-KW"/>
</dbReference>
<evidence type="ECO:0000313" key="4">
    <source>
        <dbReference type="Proteomes" id="UP001165160"/>
    </source>
</evidence>
<keyword evidence="1" id="KW-0863">Zinc-finger</keyword>
<feature type="non-terminal residue" evidence="3">
    <location>
        <position position="1"/>
    </location>
</feature>
<evidence type="ECO:0000256" key="1">
    <source>
        <dbReference type="PROSITE-ProRule" id="PRU00175"/>
    </source>
</evidence>
<dbReference type="InterPro" id="IPR001841">
    <property type="entry name" value="Znf_RING"/>
</dbReference>
<proteinExistence type="predicted"/>
<dbReference type="SUPFAM" id="SSF57850">
    <property type="entry name" value="RING/U-box"/>
    <property type="match status" value="1"/>
</dbReference>
<comment type="caution">
    <text evidence="3">The sequence shown here is derived from an EMBL/GenBank/DDBJ whole genome shotgun (WGS) entry which is preliminary data.</text>
</comment>
<dbReference type="SMART" id="SM00184">
    <property type="entry name" value="RING"/>
    <property type="match status" value="1"/>
</dbReference>
<feature type="domain" description="RING-type" evidence="2">
    <location>
        <begin position="77"/>
        <end position="119"/>
    </location>
</feature>
<dbReference type="Proteomes" id="UP001165160">
    <property type="component" value="Unassembled WGS sequence"/>
</dbReference>
<gene>
    <name evidence="3" type="ORF">TrVE_jg26</name>
</gene>
<organism evidence="3 4">
    <name type="scientific">Triparma verrucosa</name>
    <dbReference type="NCBI Taxonomy" id="1606542"/>
    <lineage>
        <taxon>Eukaryota</taxon>
        <taxon>Sar</taxon>
        <taxon>Stramenopiles</taxon>
        <taxon>Ochrophyta</taxon>
        <taxon>Bolidophyceae</taxon>
        <taxon>Parmales</taxon>
        <taxon>Triparmaceae</taxon>
        <taxon>Triparma</taxon>
    </lineage>
</organism>
<name>A0A9W7FJC2_9STRA</name>
<keyword evidence="4" id="KW-1185">Reference proteome</keyword>
<evidence type="ECO:0000313" key="3">
    <source>
        <dbReference type="EMBL" id="GMI13537.1"/>
    </source>
</evidence>
<evidence type="ECO:0000259" key="2">
    <source>
        <dbReference type="PROSITE" id="PS50089"/>
    </source>
</evidence>
<dbReference type="Gene3D" id="3.30.40.10">
    <property type="entry name" value="Zinc/RING finger domain, C3HC4 (zinc finger)"/>
    <property type="match status" value="1"/>
</dbReference>
<accession>A0A9W7FJC2</accession>
<dbReference type="Pfam" id="PF13920">
    <property type="entry name" value="zf-C3HC4_3"/>
    <property type="match status" value="1"/>
</dbReference>
<keyword evidence="1" id="KW-0479">Metal-binding</keyword>
<dbReference type="EMBL" id="BRXX01000471">
    <property type="protein sequence ID" value="GMI13537.1"/>
    <property type="molecule type" value="Genomic_DNA"/>
</dbReference>
<dbReference type="AlphaFoldDB" id="A0A9W7FJC2"/>
<dbReference type="PROSITE" id="PS50089">
    <property type="entry name" value="ZF_RING_2"/>
    <property type="match status" value="1"/>
</dbReference>
<protein>
    <recommendedName>
        <fullName evidence="2">RING-type domain-containing protein</fullName>
    </recommendedName>
</protein>
<dbReference type="InterPro" id="IPR013083">
    <property type="entry name" value="Znf_RING/FYVE/PHD"/>
</dbReference>
<sequence length="194" mass="21768">MSKRGIENGTDRVKIASKRLRGDEEKESSRQLMAFLFKTLDQKNVDYVDNVNAFLVGLLHKEDERESKEENGEAAVCAICKEHEPNAKILPCGHSASCSMCTQTVIDCGNGNGKCPFCREEFERFELGKWSNTTGAQGLWPTSLKNLRHLAKGEGFSWYFHDLFNGNKASYLRWKEVFDVLGIVGVKGGRGSLR</sequence>
<reference evidence="4" key="1">
    <citation type="journal article" date="2023" name="Commun. Biol.">
        <title>Genome analysis of Parmales, the sister group of diatoms, reveals the evolutionary specialization of diatoms from phago-mixotrophs to photoautotrophs.</title>
        <authorList>
            <person name="Ban H."/>
            <person name="Sato S."/>
            <person name="Yoshikawa S."/>
            <person name="Yamada K."/>
            <person name="Nakamura Y."/>
            <person name="Ichinomiya M."/>
            <person name="Sato N."/>
            <person name="Blanc-Mathieu R."/>
            <person name="Endo H."/>
            <person name="Kuwata A."/>
            <person name="Ogata H."/>
        </authorList>
    </citation>
    <scope>NUCLEOTIDE SEQUENCE [LARGE SCALE GENOMIC DNA]</scope>
    <source>
        <strain evidence="4">NIES 3699</strain>
    </source>
</reference>